<evidence type="ECO:0000313" key="1">
    <source>
        <dbReference type="EMBL" id="MEJ6348830.1"/>
    </source>
</evidence>
<dbReference type="RefSeq" id="WP_339970335.1">
    <property type="nucleotide sequence ID" value="NZ_JAWMWG010000004.1"/>
</dbReference>
<keyword evidence="2" id="KW-1185">Reference proteome</keyword>
<organism evidence="1 2">
    <name type="scientific">Holzapfeliella saturejae</name>
    <dbReference type="NCBI Taxonomy" id="3082953"/>
    <lineage>
        <taxon>Bacteria</taxon>
        <taxon>Bacillati</taxon>
        <taxon>Bacillota</taxon>
        <taxon>Bacilli</taxon>
        <taxon>Lactobacillales</taxon>
        <taxon>Lactobacillaceae</taxon>
        <taxon>Holzapfeliella</taxon>
    </lineage>
</organism>
<proteinExistence type="predicted"/>
<sequence>MAFEINKLEQDSLRQKINNRHLKPKKERKQSFSFTLTPSLKARLDEKSEETGFGSSSRLLEKILSEHIEEY</sequence>
<gene>
    <name evidence="1" type="ORF">R4Y45_06320</name>
</gene>
<dbReference type="EMBL" id="JAWMWG010000004">
    <property type="protein sequence ID" value="MEJ6348830.1"/>
    <property type="molecule type" value="Genomic_DNA"/>
</dbReference>
<comment type="caution">
    <text evidence="1">The sequence shown here is derived from an EMBL/GenBank/DDBJ whole genome shotgun (WGS) entry which is preliminary data.</text>
</comment>
<accession>A0ABU8SHI3</accession>
<reference evidence="1 2" key="1">
    <citation type="submission" date="2023-10" db="EMBL/GenBank/DDBJ databases">
        <title>Holzapfeliella saturejae sp. nov. isolated from Satureja montana flowers.</title>
        <authorList>
            <person name="Alcantara C."/>
            <person name="Zuniga M."/>
            <person name="Landete J.M."/>
            <person name="Monedero V."/>
        </authorList>
    </citation>
    <scope>NUCLEOTIDE SEQUENCE [LARGE SCALE GENOMIC DNA]</scope>
    <source>
        <strain evidence="1 2">He02</strain>
    </source>
</reference>
<evidence type="ECO:0000313" key="2">
    <source>
        <dbReference type="Proteomes" id="UP001377804"/>
    </source>
</evidence>
<name>A0ABU8SHI3_9LACO</name>
<protein>
    <submittedName>
        <fullName evidence="1">Ribbon-helix-helix domain-containing protein</fullName>
    </submittedName>
</protein>
<dbReference type="Proteomes" id="UP001377804">
    <property type="component" value="Unassembled WGS sequence"/>
</dbReference>